<keyword evidence="3 10" id="KW-0813">Transport</keyword>
<keyword evidence="17" id="KW-1185">Reference proteome</keyword>
<keyword evidence="7" id="KW-0653">Protein transport</keyword>
<dbReference type="InterPro" id="IPR004846">
    <property type="entry name" value="T2SS/T3SS_dom"/>
</dbReference>
<comment type="subcellular location">
    <subcellularLocation>
        <location evidence="1 10">Cell outer membrane</location>
    </subcellularLocation>
</comment>
<evidence type="ECO:0000259" key="11">
    <source>
        <dbReference type="Pfam" id="PF00263"/>
    </source>
</evidence>
<reference evidence="14 17" key="2">
    <citation type="submission" date="2018-03" db="EMBL/GenBank/DDBJ databases">
        <title>Genomic Encyclopedia of Archaeal and Bacterial Type Strains, Phase II (KMG-II): from individual species to whole genera.</title>
        <authorList>
            <person name="Goeker M."/>
        </authorList>
    </citation>
    <scope>NUCLEOTIDE SEQUENCE [LARGE SCALE GENOMIC DNA]</scope>
    <source>
        <strain evidence="14 17">DSM 29956</strain>
    </source>
</reference>
<keyword evidence="9" id="KW-0998">Cell outer membrane</keyword>
<evidence type="ECO:0000256" key="1">
    <source>
        <dbReference type="ARBA" id="ARBA00004442"/>
    </source>
</evidence>
<evidence type="ECO:0000313" key="17">
    <source>
        <dbReference type="Proteomes" id="UP000240624"/>
    </source>
</evidence>
<sequence>MAAPVVAQTAEPGTGEFVINLREADISVLAEEVSKITGRTLVLDPQLQGSVSVVSSERLDEEGVWALFQSILQVRGFLAVRAGNTWQVVPADRARTISGAQPGSETGAQDFVTTMVRLDRLPAAEAVRVLSPLVAESGYIEGISDPNAILVTDTRANVDRITSIARAFDGADEARSEVIRFANADAVSVGRALAEVLGDDATGARFSVNPSSNQLVVRGTPEEISEIRELARSMDVAQRSSPQAAVSTRVFRLKYGDAAVVAEIIRGTVGDAIGPVAGSTVIAAADGTAVEGEQGFVPLEVVTATPEAVAIQASVDTNSILVRGTAAQISEIGQLVHALDVRRPQVMIEAAIVEVSGEVAERLGVQLGFGDATPPGQLAATSFGNGGISLSDVLTALGAPNSVALSTGLTMSASGNDFGLLVQALSQSSRARLLSTPSVTTLDNEPATIVVGQNVPFRTGSFVTDGNSVTPFTTIERRDVGITMDVVPRITASDVVQLSINQEVSSLVGTTVEGAADLVTNRRAINTTVLADNRGTVVLGGLITDDRTSQEGKVPGFGDVPVIGNLFRSRNGQSTTRTLFVFMRPTILREQSDIRQAAEQRYDRLQAADVRPVPRTILNRKPVRHLPLEIEGLY</sequence>
<evidence type="ECO:0000256" key="7">
    <source>
        <dbReference type="ARBA" id="ARBA00022927"/>
    </source>
</evidence>
<dbReference type="OrthoDB" id="9775455at2"/>
<evidence type="ECO:0000256" key="3">
    <source>
        <dbReference type="ARBA" id="ARBA00022448"/>
    </source>
</evidence>
<dbReference type="NCBIfam" id="TIGR02517">
    <property type="entry name" value="type_II_gspD"/>
    <property type="match status" value="1"/>
</dbReference>
<feature type="domain" description="NolW-like" evidence="12">
    <location>
        <begin position="248"/>
        <end position="345"/>
    </location>
</feature>
<organism evidence="15 16">
    <name type="scientific">Limimaricola soesokkakensis</name>
    <dbReference type="NCBI Taxonomy" id="1343159"/>
    <lineage>
        <taxon>Bacteria</taxon>
        <taxon>Pseudomonadati</taxon>
        <taxon>Pseudomonadota</taxon>
        <taxon>Alphaproteobacteria</taxon>
        <taxon>Rhodobacterales</taxon>
        <taxon>Paracoccaceae</taxon>
        <taxon>Limimaricola</taxon>
    </lineage>
</organism>
<comment type="similarity">
    <text evidence="2">Belongs to the bacterial secretin family. GSP D subfamily.</text>
</comment>
<dbReference type="PANTHER" id="PTHR30332:SF24">
    <property type="entry name" value="SECRETIN GSPD-RELATED"/>
    <property type="match status" value="1"/>
</dbReference>
<dbReference type="Pfam" id="PF03958">
    <property type="entry name" value="Secretin_N"/>
    <property type="match status" value="2"/>
</dbReference>
<protein>
    <submittedName>
        <fullName evidence="14">General secretion pathway protein D</fullName>
    </submittedName>
    <submittedName>
        <fullName evidence="15">Type II secretion system protein D</fullName>
    </submittedName>
</protein>
<keyword evidence="5" id="KW-0812">Transmembrane</keyword>
<accession>A0A1X6YZG9</accession>
<evidence type="ECO:0000313" key="14">
    <source>
        <dbReference type="EMBL" id="PSK87905.1"/>
    </source>
</evidence>
<dbReference type="InterPro" id="IPR013356">
    <property type="entry name" value="T2SS_GspD"/>
</dbReference>
<keyword evidence="8" id="KW-0472">Membrane</keyword>
<evidence type="ECO:0000256" key="5">
    <source>
        <dbReference type="ARBA" id="ARBA00022692"/>
    </source>
</evidence>
<dbReference type="PRINTS" id="PR01032">
    <property type="entry name" value="PHAGEIV"/>
</dbReference>
<evidence type="ECO:0000259" key="12">
    <source>
        <dbReference type="Pfam" id="PF03958"/>
    </source>
</evidence>
<dbReference type="Proteomes" id="UP000193495">
    <property type="component" value="Unassembled WGS sequence"/>
</dbReference>
<dbReference type="Gene3D" id="3.30.1370.120">
    <property type="match status" value="3"/>
</dbReference>
<dbReference type="Pfam" id="PF21305">
    <property type="entry name" value="type_II_gspD_N0"/>
    <property type="match status" value="1"/>
</dbReference>
<dbReference type="InterPro" id="IPR049371">
    <property type="entry name" value="GspD-like_N0"/>
</dbReference>
<dbReference type="Proteomes" id="UP000240624">
    <property type="component" value="Unassembled WGS sequence"/>
</dbReference>
<keyword evidence="4" id="KW-1134">Transmembrane beta strand</keyword>
<proteinExistence type="inferred from homology"/>
<gene>
    <name evidence="15" type="primary">xcpQ</name>
    <name evidence="14" type="ORF">CLV79_102397</name>
    <name evidence="15" type="ORF">LOS8367_01479</name>
</gene>
<dbReference type="PANTHER" id="PTHR30332">
    <property type="entry name" value="PROBABLE GENERAL SECRETION PATHWAY PROTEIN D"/>
    <property type="match status" value="1"/>
</dbReference>
<dbReference type="EMBL" id="PYGB01000002">
    <property type="protein sequence ID" value="PSK87905.1"/>
    <property type="molecule type" value="Genomic_DNA"/>
</dbReference>
<keyword evidence="6" id="KW-0732">Signal</keyword>
<evidence type="ECO:0000256" key="8">
    <source>
        <dbReference type="ARBA" id="ARBA00023136"/>
    </source>
</evidence>
<dbReference type="GO" id="GO:0015627">
    <property type="term" value="C:type II protein secretion system complex"/>
    <property type="evidence" value="ECO:0007669"/>
    <property type="project" value="InterPro"/>
</dbReference>
<evidence type="ECO:0000256" key="4">
    <source>
        <dbReference type="ARBA" id="ARBA00022452"/>
    </source>
</evidence>
<dbReference type="AlphaFoldDB" id="A0A1X6YZG9"/>
<dbReference type="InterPro" id="IPR050810">
    <property type="entry name" value="Bact_Secretion_Sys_Channel"/>
</dbReference>
<dbReference type="InterPro" id="IPR004845">
    <property type="entry name" value="T2SS_GspD_CS"/>
</dbReference>
<evidence type="ECO:0000256" key="9">
    <source>
        <dbReference type="ARBA" id="ARBA00023237"/>
    </source>
</evidence>
<evidence type="ECO:0000259" key="13">
    <source>
        <dbReference type="Pfam" id="PF21305"/>
    </source>
</evidence>
<dbReference type="InterPro" id="IPR005644">
    <property type="entry name" value="NolW-like"/>
</dbReference>
<dbReference type="GO" id="GO:0009279">
    <property type="term" value="C:cell outer membrane"/>
    <property type="evidence" value="ECO:0007669"/>
    <property type="project" value="UniProtKB-SubCell"/>
</dbReference>
<evidence type="ECO:0000256" key="10">
    <source>
        <dbReference type="RuleBase" id="RU004004"/>
    </source>
</evidence>
<dbReference type="PROSITE" id="PS00875">
    <property type="entry name" value="T2SP_D"/>
    <property type="match status" value="1"/>
</dbReference>
<dbReference type="PRINTS" id="PR00811">
    <property type="entry name" value="BCTERIALGSPD"/>
</dbReference>
<evidence type="ECO:0000313" key="16">
    <source>
        <dbReference type="Proteomes" id="UP000193495"/>
    </source>
</evidence>
<evidence type="ECO:0000313" key="15">
    <source>
        <dbReference type="EMBL" id="SLN35681.1"/>
    </source>
</evidence>
<dbReference type="InterPro" id="IPR001775">
    <property type="entry name" value="GspD/PilQ"/>
</dbReference>
<feature type="domain" description="GspD-like N0" evidence="13">
    <location>
        <begin position="19"/>
        <end position="85"/>
    </location>
</feature>
<name>A0A1X6YZG9_9RHOB</name>
<evidence type="ECO:0000256" key="6">
    <source>
        <dbReference type="ARBA" id="ARBA00022729"/>
    </source>
</evidence>
<dbReference type="Pfam" id="PF00263">
    <property type="entry name" value="Secretin"/>
    <property type="match status" value="1"/>
</dbReference>
<feature type="domain" description="NolW-like" evidence="12">
    <location>
        <begin position="176"/>
        <end position="239"/>
    </location>
</feature>
<evidence type="ECO:0000256" key="2">
    <source>
        <dbReference type="ARBA" id="ARBA00006980"/>
    </source>
</evidence>
<feature type="domain" description="Type II/III secretion system secretin-like" evidence="11">
    <location>
        <begin position="424"/>
        <end position="589"/>
    </location>
</feature>
<dbReference type="InterPro" id="IPR038591">
    <property type="entry name" value="NolW-like_sf"/>
</dbReference>
<reference evidence="15 16" key="1">
    <citation type="submission" date="2017-03" db="EMBL/GenBank/DDBJ databases">
        <authorList>
            <person name="Afonso C.L."/>
            <person name="Miller P.J."/>
            <person name="Scott M.A."/>
            <person name="Spackman E."/>
            <person name="Goraichik I."/>
            <person name="Dimitrov K.M."/>
            <person name="Suarez D.L."/>
            <person name="Swayne D.E."/>
        </authorList>
    </citation>
    <scope>NUCLEOTIDE SEQUENCE [LARGE SCALE GENOMIC DNA]</scope>
    <source>
        <strain evidence="15 16">CECT 8367</strain>
    </source>
</reference>
<dbReference type="GO" id="GO:0015628">
    <property type="term" value="P:protein secretion by the type II secretion system"/>
    <property type="evidence" value="ECO:0007669"/>
    <property type="project" value="InterPro"/>
</dbReference>
<dbReference type="EMBL" id="FWFY01000003">
    <property type="protein sequence ID" value="SLN35681.1"/>
    <property type="molecule type" value="Genomic_DNA"/>
</dbReference>